<evidence type="ECO:0000313" key="7">
    <source>
        <dbReference type="Proteomes" id="UP001642409"/>
    </source>
</evidence>
<dbReference type="GO" id="GO:0070740">
    <property type="term" value="F:tubulin-glutamic acid ligase activity"/>
    <property type="evidence" value="ECO:0007669"/>
    <property type="project" value="TreeGrafter"/>
</dbReference>
<comment type="caution">
    <text evidence="5">The sequence shown here is derived from an EMBL/GenBank/DDBJ whole genome shotgun (WGS) entry which is preliminary data.</text>
</comment>
<dbReference type="EMBL" id="CATOUU010001158">
    <property type="protein sequence ID" value="CAI9975005.1"/>
    <property type="molecule type" value="Genomic_DNA"/>
</dbReference>
<keyword evidence="2" id="KW-0547">Nucleotide-binding</keyword>
<evidence type="ECO:0000313" key="5">
    <source>
        <dbReference type="EMBL" id="CAI9975005.1"/>
    </source>
</evidence>
<protein>
    <submittedName>
        <fullName evidence="5">Tubulin tyrosine ligase</fullName>
    </submittedName>
    <submittedName>
        <fullName evidence="6">Tubulin_tyrosine ligase</fullName>
    </submittedName>
</protein>
<dbReference type="SUPFAM" id="SSF56059">
    <property type="entry name" value="Glutathione synthetase ATP-binding domain-like"/>
    <property type="match status" value="1"/>
</dbReference>
<gene>
    <name evidence="5" type="ORF">HINF_LOCUS62650</name>
    <name evidence="6" type="ORF">HINF_LOCUS68998</name>
</gene>
<dbReference type="Gene3D" id="3.30.470.20">
    <property type="entry name" value="ATP-grasp fold, B domain"/>
    <property type="match status" value="1"/>
</dbReference>
<reference evidence="5" key="1">
    <citation type="submission" date="2023-06" db="EMBL/GenBank/DDBJ databases">
        <authorList>
            <person name="Kurt Z."/>
        </authorList>
    </citation>
    <scope>NUCLEOTIDE SEQUENCE</scope>
</reference>
<dbReference type="PANTHER" id="PTHR12241:SF147">
    <property type="entry name" value="TUBULIN POLYGLUTAMYLASE TTLL7"/>
    <property type="match status" value="1"/>
</dbReference>
<evidence type="ECO:0000256" key="3">
    <source>
        <dbReference type="ARBA" id="ARBA00022840"/>
    </source>
</evidence>
<feature type="region of interest" description="Disordered" evidence="4">
    <location>
        <begin position="1"/>
        <end position="22"/>
    </location>
</feature>
<keyword evidence="3" id="KW-0067">ATP-binding</keyword>
<organism evidence="5">
    <name type="scientific">Hexamita inflata</name>
    <dbReference type="NCBI Taxonomy" id="28002"/>
    <lineage>
        <taxon>Eukaryota</taxon>
        <taxon>Metamonada</taxon>
        <taxon>Diplomonadida</taxon>
        <taxon>Hexamitidae</taxon>
        <taxon>Hexamitinae</taxon>
        <taxon>Hexamita</taxon>
    </lineage>
</organism>
<evidence type="ECO:0000256" key="2">
    <source>
        <dbReference type="ARBA" id="ARBA00022741"/>
    </source>
</evidence>
<dbReference type="Proteomes" id="UP001642409">
    <property type="component" value="Unassembled WGS sequence"/>
</dbReference>
<dbReference type="EMBL" id="CAXDID020000497">
    <property type="protein sequence ID" value="CAL6097448.1"/>
    <property type="molecule type" value="Genomic_DNA"/>
</dbReference>
<dbReference type="GO" id="GO:0036064">
    <property type="term" value="C:ciliary basal body"/>
    <property type="evidence" value="ECO:0007669"/>
    <property type="project" value="TreeGrafter"/>
</dbReference>
<keyword evidence="1 5" id="KW-0436">Ligase</keyword>
<dbReference type="Pfam" id="PF03133">
    <property type="entry name" value="TTL"/>
    <property type="match status" value="1"/>
</dbReference>
<accession>A0AA86RYU6</accession>
<sequence length="707" mass="81760">MNPLPGEEPGEVSDDNGKTEVRHKIKETKKPQKILKKYRVRVFLGLCKYPVVHDLCAERNWKEALDTEDWNLFWYDWSINNSRLSSMKPYQKINHFPGMEELTRKDNLAKNLNKVRKMFPDAYNFYPPTFQLPADLGEFKQFYNNQAKKAVFISKPNASCQGKGIRLFKNIENIDEHDSQVIQEYQNRPYLINGYKFDLRLYVVVIQVMPYPQLIFYNDGMARFCTDKYQEPSGKNMKNAYMHLTNYAINKTNTNFQFNKDETSDNTGSKWGLQSVFDQMEKDGCNILDFKQRLYDLFIKTIFAALPLLQQQYTTYRSQMPRFQGVDPFQCQDPYFGSSCFEVLGYDVLVDADFNPVLLEVNHSPSFTCDTPLDLRIKETLIGGVMDMMWICQDDKILNTKLDEVKSLKSLYKMNSERDRIMLEEKTREILTSTKGPKSKKKMPTYAAVQKHIQKIIKKGSLFQQIYPLQAGVEDKYIEIYNALKFGPKNPINSVQRPKMQLPPHRPLSKQAIHQQTVIQVKDDNMQISQQVQDNIEKMESRSTSVTTDDVELQPEQVIRLGKMEKQSSQQSSQQLIQPIQQILIKPREDKPDPLVEVYNKMVQEMEYGTQKQIQFKGIVKPVYLNQGALRSEKVEKTVDQELSNRIRAMVRIGIREMTEVVIRAGQKGGGVVQKGPPPAPPQKVDIFAGLSARSKSNTYGQGGIRK</sequence>
<dbReference type="GO" id="GO:0000226">
    <property type="term" value="P:microtubule cytoskeleton organization"/>
    <property type="evidence" value="ECO:0007669"/>
    <property type="project" value="TreeGrafter"/>
</dbReference>
<dbReference type="PROSITE" id="PS51221">
    <property type="entry name" value="TTL"/>
    <property type="match status" value="1"/>
</dbReference>
<evidence type="ECO:0000313" key="6">
    <source>
        <dbReference type="EMBL" id="CAL6097448.1"/>
    </source>
</evidence>
<keyword evidence="7" id="KW-1185">Reference proteome</keyword>
<dbReference type="AlphaFoldDB" id="A0AA86RYU6"/>
<dbReference type="GO" id="GO:0015631">
    <property type="term" value="F:tubulin binding"/>
    <property type="evidence" value="ECO:0007669"/>
    <property type="project" value="TreeGrafter"/>
</dbReference>
<evidence type="ECO:0000256" key="4">
    <source>
        <dbReference type="SAM" id="MobiDB-lite"/>
    </source>
</evidence>
<reference evidence="6 7" key="2">
    <citation type="submission" date="2024-07" db="EMBL/GenBank/DDBJ databases">
        <authorList>
            <person name="Akdeniz Z."/>
        </authorList>
    </citation>
    <scope>NUCLEOTIDE SEQUENCE [LARGE SCALE GENOMIC DNA]</scope>
</reference>
<dbReference type="InterPro" id="IPR004344">
    <property type="entry name" value="TTL/TTLL_fam"/>
</dbReference>
<proteinExistence type="predicted"/>
<evidence type="ECO:0000256" key="1">
    <source>
        <dbReference type="ARBA" id="ARBA00022598"/>
    </source>
</evidence>
<dbReference type="GO" id="GO:0005524">
    <property type="term" value="F:ATP binding"/>
    <property type="evidence" value="ECO:0007669"/>
    <property type="project" value="UniProtKB-KW"/>
</dbReference>
<name>A0AA86RYU6_9EUKA</name>
<dbReference type="PANTHER" id="PTHR12241">
    <property type="entry name" value="TUBULIN POLYGLUTAMYLASE"/>
    <property type="match status" value="1"/>
</dbReference>